<evidence type="ECO:0000313" key="3">
    <source>
        <dbReference type="Proteomes" id="UP001151760"/>
    </source>
</evidence>
<name>A0ABQ5G0E0_9ASTR</name>
<comment type="caution">
    <text evidence="2">The sequence shown here is derived from an EMBL/GenBank/DDBJ whole genome shotgun (WGS) entry which is preliminary data.</text>
</comment>
<evidence type="ECO:0000313" key="2">
    <source>
        <dbReference type="EMBL" id="GJT68580.1"/>
    </source>
</evidence>
<protein>
    <submittedName>
        <fullName evidence="2">LTR copia-type gag-polypeptide</fullName>
    </submittedName>
</protein>
<evidence type="ECO:0000259" key="1">
    <source>
        <dbReference type="Pfam" id="PF14244"/>
    </source>
</evidence>
<organism evidence="2 3">
    <name type="scientific">Tanacetum coccineum</name>
    <dbReference type="NCBI Taxonomy" id="301880"/>
    <lineage>
        <taxon>Eukaryota</taxon>
        <taxon>Viridiplantae</taxon>
        <taxon>Streptophyta</taxon>
        <taxon>Embryophyta</taxon>
        <taxon>Tracheophyta</taxon>
        <taxon>Spermatophyta</taxon>
        <taxon>Magnoliopsida</taxon>
        <taxon>eudicotyledons</taxon>
        <taxon>Gunneridae</taxon>
        <taxon>Pentapetalae</taxon>
        <taxon>asterids</taxon>
        <taxon>campanulids</taxon>
        <taxon>Asterales</taxon>
        <taxon>Asteraceae</taxon>
        <taxon>Asteroideae</taxon>
        <taxon>Anthemideae</taxon>
        <taxon>Anthemidinae</taxon>
        <taxon>Tanacetum</taxon>
    </lineage>
</organism>
<dbReference type="InterPro" id="IPR029472">
    <property type="entry name" value="Copia-like_N"/>
</dbReference>
<proteinExistence type="predicted"/>
<sequence length="184" mass="20083">MGVVAYAVNGATQEVETWAEVGDCGGCEGFDGDEDDARCKMKMVGFFKRLVVLFKRLVLLFKGIEVVKAIDASGSNVPVTVNGLDAGNPLHVQNSDNSNYALIPFKLLGTKNYRIWSGAMKLALQARNKYGFVDGTCLKESYATSEVLSAQWDRCNAMVLTWIMNVVSQDVYMGLVYSDNAATV</sequence>
<dbReference type="PANTHER" id="PTHR37610:SF78">
    <property type="entry name" value="GAG-POLYPEPTIDE OF LTR COPIA-TYPE-RELATED"/>
    <property type="match status" value="1"/>
</dbReference>
<reference evidence="2" key="2">
    <citation type="submission" date="2022-01" db="EMBL/GenBank/DDBJ databases">
        <authorList>
            <person name="Yamashiro T."/>
            <person name="Shiraishi A."/>
            <person name="Satake H."/>
            <person name="Nakayama K."/>
        </authorList>
    </citation>
    <scope>NUCLEOTIDE SEQUENCE</scope>
</reference>
<reference evidence="2" key="1">
    <citation type="journal article" date="2022" name="Int. J. Mol. Sci.">
        <title>Draft Genome of Tanacetum Coccineum: Genomic Comparison of Closely Related Tanacetum-Family Plants.</title>
        <authorList>
            <person name="Yamashiro T."/>
            <person name="Shiraishi A."/>
            <person name="Nakayama K."/>
            <person name="Satake H."/>
        </authorList>
    </citation>
    <scope>NUCLEOTIDE SEQUENCE</scope>
</reference>
<dbReference type="PANTHER" id="PTHR37610">
    <property type="entry name" value="CCHC-TYPE DOMAIN-CONTAINING PROTEIN"/>
    <property type="match status" value="1"/>
</dbReference>
<dbReference type="Proteomes" id="UP001151760">
    <property type="component" value="Unassembled WGS sequence"/>
</dbReference>
<feature type="domain" description="Retrotransposon Copia-like N-terminal" evidence="1">
    <location>
        <begin position="94"/>
        <end position="138"/>
    </location>
</feature>
<gene>
    <name evidence="2" type="ORF">Tco_1020060</name>
</gene>
<keyword evidence="3" id="KW-1185">Reference proteome</keyword>
<accession>A0ABQ5G0E0</accession>
<dbReference type="EMBL" id="BQNB010017912">
    <property type="protein sequence ID" value="GJT68580.1"/>
    <property type="molecule type" value="Genomic_DNA"/>
</dbReference>
<dbReference type="Pfam" id="PF14244">
    <property type="entry name" value="Retrotran_gag_3"/>
    <property type="match status" value="1"/>
</dbReference>